<organism evidence="1 2">
    <name type="scientific">Guyanagaster necrorhizus</name>
    <dbReference type="NCBI Taxonomy" id="856835"/>
    <lineage>
        <taxon>Eukaryota</taxon>
        <taxon>Fungi</taxon>
        <taxon>Dikarya</taxon>
        <taxon>Basidiomycota</taxon>
        <taxon>Agaricomycotina</taxon>
        <taxon>Agaricomycetes</taxon>
        <taxon>Agaricomycetidae</taxon>
        <taxon>Agaricales</taxon>
        <taxon>Marasmiineae</taxon>
        <taxon>Physalacriaceae</taxon>
        <taxon>Guyanagaster</taxon>
    </lineage>
</organism>
<name>A0A9P8AYU6_9AGAR</name>
<keyword evidence="2" id="KW-1185">Reference proteome</keyword>
<dbReference type="RefSeq" id="XP_043046759.1">
    <property type="nucleotide sequence ID" value="XM_043181348.1"/>
</dbReference>
<evidence type="ECO:0000313" key="2">
    <source>
        <dbReference type="Proteomes" id="UP000812287"/>
    </source>
</evidence>
<comment type="caution">
    <text evidence="1">The sequence shown here is derived from an EMBL/GenBank/DDBJ whole genome shotgun (WGS) entry which is preliminary data.</text>
</comment>
<dbReference type="EMBL" id="MU250523">
    <property type="protein sequence ID" value="KAG7453259.1"/>
    <property type="molecule type" value="Genomic_DNA"/>
</dbReference>
<proteinExistence type="predicted"/>
<reference evidence="1" key="1">
    <citation type="submission" date="2020-11" db="EMBL/GenBank/DDBJ databases">
        <title>Adaptations for nitrogen fixation in a non-lichenized fungal sporocarp promotes dispersal by wood-feeding termites.</title>
        <authorList>
            <consortium name="DOE Joint Genome Institute"/>
            <person name="Koch R.A."/>
            <person name="Yoon G."/>
            <person name="Arayal U."/>
            <person name="Lail K."/>
            <person name="Amirebrahimi M."/>
            <person name="Labutti K."/>
            <person name="Lipzen A."/>
            <person name="Riley R."/>
            <person name="Barry K."/>
            <person name="Henrissat B."/>
            <person name="Grigoriev I.V."/>
            <person name="Herr J.R."/>
            <person name="Aime M.C."/>
        </authorList>
    </citation>
    <scope>NUCLEOTIDE SEQUENCE</scope>
    <source>
        <strain evidence="1">MCA 3950</strain>
    </source>
</reference>
<protein>
    <submittedName>
        <fullName evidence="1">Uncharacterized protein</fullName>
    </submittedName>
</protein>
<dbReference type="Proteomes" id="UP000812287">
    <property type="component" value="Unassembled WGS sequence"/>
</dbReference>
<dbReference type="AlphaFoldDB" id="A0A9P8AYU6"/>
<evidence type="ECO:0000313" key="1">
    <source>
        <dbReference type="EMBL" id="KAG7453259.1"/>
    </source>
</evidence>
<accession>A0A9P8AYU6</accession>
<gene>
    <name evidence="1" type="ORF">BT62DRAFT_54865</name>
</gene>
<sequence>MHMSISEWYFACSFRSSGEPIMWPTSLELLYSALCIHPEWLLVPLKWLPSRDTMRLNHFRKVVMKVPRLRTTFSPPQSLSLL</sequence>
<dbReference type="GeneID" id="66103644"/>